<evidence type="ECO:0000256" key="6">
    <source>
        <dbReference type="ARBA" id="ARBA00022695"/>
    </source>
</evidence>
<evidence type="ECO:0000256" key="5">
    <source>
        <dbReference type="ARBA" id="ARBA00022679"/>
    </source>
</evidence>
<evidence type="ECO:0000256" key="9">
    <source>
        <dbReference type="ARBA" id="ARBA00030998"/>
    </source>
</evidence>
<dbReference type="SMART" id="SM01409">
    <property type="entry name" value="RNA_pol_Rpb6"/>
    <property type="match status" value="1"/>
</dbReference>
<dbReference type="InterPro" id="IPR036161">
    <property type="entry name" value="RPB6/omega-like_sf"/>
</dbReference>
<comment type="function">
    <text evidence="11">Promotes RNA polymerase assembly. Latches the N- and C-terminal regions of the beta' subunit thereby facilitating its interaction with the beta and alpha subunits.</text>
</comment>
<dbReference type="NCBIfam" id="TIGR00690">
    <property type="entry name" value="rpoZ"/>
    <property type="match status" value="1"/>
</dbReference>
<dbReference type="InterPro" id="IPR003716">
    <property type="entry name" value="DNA-dir_RNA_pol_omega"/>
</dbReference>
<name>A0A2K1Q0E1_9GAMM</name>
<dbReference type="GO" id="GO:0003899">
    <property type="term" value="F:DNA-directed RNA polymerase activity"/>
    <property type="evidence" value="ECO:0007669"/>
    <property type="project" value="UniProtKB-UniRule"/>
</dbReference>
<evidence type="ECO:0000256" key="7">
    <source>
        <dbReference type="ARBA" id="ARBA00023163"/>
    </source>
</evidence>
<reference evidence="12 13" key="1">
    <citation type="submission" date="2017-08" db="EMBL/GenBank/DDBJ databases">
        <title>Lysobacter sylvestris genome.</title>
        <authorList>
            <person name="Zhang D.-C."/>
            <person name="Albuquerque L."/>
            <person name="Franca L."/>
            <person name="Froufe H.J.C."/>
            <person name="Barroso C."/>
            <person name="Egas C."/>
            <person name="Da Costa M."/>
            <person name="Margesin R."/>
        </authorList>
    </citation>
    <scope>NUCLEOTIDE SEQUENCE [LARGE SCALE GENOMIC DNA]</scope>
    <source>
        <strain evidence="12 13">AM20-91</strain>
    </source>
</reference>
<comment type="catalytic activity">
    <reaction evidence="10 11">
        <text>RNA(n) + a ribonucleoside 5'-triphosphate = RNA(n+1) + diphosphate</text>
        <dbReference type="Rhea" id="RHEA:21248"/>
        <dbReference type="Rhea" id="RHEA-COMP:14527"/>
        <dbReference type="Rhea" id="RHEA-COMP:17342"/>
        <dbReference type="ChEBI" id="CHEBI:33019"/>
        <dbReference type="ChEBI" id="CHEBI:61557"/>
        <dbReference type="ChEBI" id="CHEBI:140395"/>
        <dbReference type="EC" id="2.7.7.6"/>
    </reaction>
</comment>
<dbReference type="EC" id="2.7.7.6" evidence="2 11"/>
<evidence type="ECO:0000256" key="11">
    <source>
        <dbReference type="HAMAP-Rule" id="MF_00366"/>
    </source>
</evidence>
<comment type="similarity">
    <text evidence="1 11">Belongs to the RNA polymerase subunit omega family.</text>
</comment>
<dbReference type="OrthoDB" id="9796300at2"/>
<gene>
    <name evidence="11" type="primary">rpoZ</name>
    <name evidence="12" type="ORF">Lysil_0016</name>
</gene>
<accession>A0A2K1Q0E1</accession>
<dbReference type="PANTHER" id="PTHR34476:SF1">
    <property type="entry name" value="DNA-DIRECTED RNA POLYMERASE SUBUNIT OMEGA"/>
    <property type="match status" value="1"/>
</dbReference>
<evidence type="ECO:0000256" key="3">
    <source>
        <dbReference type="ARBA" id="ARBA00013725"/>
    </source>
</evidence>
<keyword evidence="6 11" id="KW-0548">Nucleotidyltransferase</keyword>
<dbReference type="InterPro" id="IPR006110">
    <property type="entry name" value="Pol_omega/Rpo6/RPB6"/>
</dbReference>
<keyword evidence="5 11" id="KW-0808">Transferase</keyword>
<keyword evidence="13" id="KW-1185">Reference proteome</keyword>
<dbReference type="HAMAP" id="MF_00366">
    <property type="entry name" value="RNApol_bact_RpoZ"/>
    <property type="match status" value="1"/>
</dbReference>
<proteinExistence type="inferred from homology"/>
<dbReference type="RefSeq" id="WP_103073575.1">
    <property type="nucleotide sequence ID" value="NZ_NPZB01000001.1"/>
</dbReference>
<evidence type="ECO:0000256" key="8">
    <source>
        <dbReference type="ARBA" id="ARBA00029924"/>
    </source>
</evidence>
<dbReference type="PANTHER" id="PTHR34476">
    <property type="entry name" value="DNA-DIRECTED RNA POLYMERASE SUBUNIT OMEGA"/>
    <property type="match status" value="1"/>
</dbReference>
<dbReference type="SUPFAM" id="SSF63562">
    <property type="entry name" value="RPB6/omega subunit-like"/>
    <property type="match status" value="1"/>
</dbReference>
<dbReference type="EMBL" id="NPZB01000001">
    <property type="protein sequence ID" value="PNS08387.1"/>
    <property type="molecule type" value="Genomic_DNA"/>
</dbReference>
<evidence type="ECO:0000256" key="1">
    <source>
        <dbReference type="ARBA" id="ARBA00006711"/>
    </source>
</evidence>
<dbReference type="AlphaFoldDB" id="A0A2K1Q0E1"/>
<comment type="caution">
    <text evidence="12">The sequence shown here is derived from an EMBL/GenBank/DDBJ whole genome shotgun (WGS) entry which is preliminary data.</text>
</comment>
<evidence type="ECO:0000313" key="13">
    <source>
        <dbReference type="Proteomes" id="UP000236220"/>
    </source>
</evidence>
<keyword evidence="7 11" id="KW-0804">Transcription</keyword>
<evidence type="ECO:0000313" key="12">
    <source>
        <dbReference type="EMBL" id="PNS08387.1"/>
    </source>
</evidence>
<organism evidence="12 13">
    <name type="scientific">Solilutibacter silvestris</name>
    <dbReference type="NCBI Taxonomy" id="1645665"/>
    <lineage>
        <taxon>Bacteria</taxon>
        <taxon>Pseudomonadati</taxon>
        <taxon>Pseudomonadota</taxon>
        <taxon>Gammaproteobacteria</taxon>
        <taxon>Lysobacterales</taxon>
        <taxon>Lysobacteraceae</taxon>
        <taxon>Solilutibacter</taxon>
    </lineage>
</organism>
<dbReference type="GO" id="GO:0006351">
    <property type="term" value="P:DNA-templated transcription"/>
    <property type="evidence" value="ECO:0007669"/>
    <property type="project" value="UniProtKB-UniRule"/>
</dbReference>
<dbReference type="Pfam" id="PF01192">
    <property type="entry name" value="RNA_pol_Rpb6"/>
    <property type="match status" value="1"/>
</dbReference>
<evidence type="ECO:0000256" key="10">
    <source>
        <dbReference type="ARBA" id="ARBA00048552"/>
    </source>
</evidence>
<comment type="subunit">
    <text evidence="11">The RNAP catalytic core consists of 2 alpha, 1 beta, 1 beta' and 1 omega subunit. When a sigma factor is associated with the core the holoenzyme is formed, which can initiate transcription.</text>
</comment>
<evidence type="ECO:0000256" key="4">
    <source>
        <dbReference type="ARBA" id="ARBA00022478"/>
    </source>
</evidence>
<protein>
    <recommendedName>
        <fullName evidence="3 11">DNA-directed RNA polymerase subunit omega</fullName>
        <shortName evidence="11">RNAP omega subunit</shortName>
        <ecNumber evidence="2 11">2.7.7.6</ecNumber>
    </recommendedName>
    <alternativeName>
        <fullName evidence="9 11">RNA polymerase omega subunit</fullName>
    </alternativeName>
    <alternativeName>
        <fullName evidence="8 11">Transcriptase subunit omega</fullName>
    </alternativeName>
</protein>
<dbReference type="GO" id="GO:0003677">
    <property type="term" value="F:DNA binding"/>
    <property type="evidence" value="ECO:0007669"/>
    <property type="project" value="UniProtKB-UniRule"/>
</dbReference>
<dbReference type="Proteomes" id="UP000236220">
    <property type="component" value="Unassembled WGS sequence"/>
</dbReference>
<keyword evidence="4 11" id="KW-0240">DNA-directed RNA polymerase</keyword>
<dbReference type="GO" id="GO:0000428">
    <property type="term" value="C:DNA-directed RNA polymerase complex"/>
    <property type="evidence" value="ECO:0007669"/>
    <property type="project" value="UniProtKB-KW"/>
</dbReference>
<sequence>MARITVEDCMDVVDNRFELVVMAAKRARQLAKGVEPKLDNRELDDKPTVLALREIAARKVDSAFIDTVEKSEKARAEREAMEWAAAEVVGDDDMSKGDD</sequence>
<evidence type="ECO:0000256" key="2">
    <source>
        <dbReference type="ARBA" id="ARBA00012418"/>
    </source>
</evidence>
<dbReference type="Gene3D" id="3.90.940.10">
    <property type="match status" value="1"/>
</dbReference>